<name>A0A8B8CJS9_CRAVI</name>
<evidence type="ECO:0000313" key="1">
    <source>
        <dbReference type="Proteomes" id="UP000694844"/>
    </source>
</evidence>
<dbReference type="GO" id="GO:0006281">
    <property type="term" value="P:DNA repair"/>
    <property type="evidence" value="ECO:0007669"/>
    <property type="project" value="UniProtKB-ARBA"/>
</dbReference>
<dbReference type="KEGG" id="cvn:111119857"/>
<sequence>MPIAIVIKDDRNRDTRENAGSCDITLLHPRATLYIARHFLEMVMLYLRPAVSVLWESLSVITLQRHYCMGIWLHESGVLGASPDGLVLLPPTCEVNFQTPEAKDFSPDIVEVKCPYLAAQLTIYQAVHSLKDFYLEYREGFYYLKSNHPYFHLIQGQLHLCNKNCCDLIVWTTKDCKIIRITKDTKWRKNIANLIEFYFNTFIPEFIQN</sequence>
<dbReference type="Gene3D" id="3.90.320.10">
    <property type="match status" value="1"/>
</dbReference>
<dbReference type="InterPro" id="IPR011604">
    <property type="entry name" value="PDDEXK-like_dom_sf"/>
</dbReference>
<evidence type="ECO:0000313" key="2">
    <source>
        <dbReference type="RefSeq" id="XP_022316098.1"/>
    </source>
</evidence>
<dbReference type="PANTHER" id="PTHR46609">
    <property type="entry name" value="EXONUCLEASE, PHAGE-TYPE/RECB, C-TERMINAL DOMAIN-CONTAINING PROTEIN"/>
    <property type="match status" value="1"/>
</dbReference>
<accession>A0A8B8CJS9</accession>
<gene>
    <name evidence="2" type="primary">LOC111119857</name>
</gene>
<organism evidence="1 2">
    <name type="scientific">Crassostrea virginica</name>
    <name type="common">Eastern oyster</name>
    <dbReference type="NCBI Taxonomy" id="6565"/>
    <lineage>
        <taxon>Eukaryota</taxon>
        <taxon>Metazoa</taxon>
        <taxon>Spiralia</taxon>
        <taxon>Lophotrochozoa</taxon>
        <taxon>Mollusca</taxon>
        <taxon>Bivalvia</taxon>
        <taxon>Autobranchia</taxon>
        <taxon>Pteriomorphia</taxon>
        <taxon>Ostreida</taxon>
        <taxon>Ostreoidea</taxon>
        <taxon>Ostreidae</taxon>
        <taxon>Crassostrea</taxon>
    </lineage>
</organism>
<reference evidence="2" key="1">
    <citation type="submission" date="2025-08" db="UniProtKB">
        <authorList>
            <consortium name="RefSeq"/>
        </authorList>
    </citation>
    <scope>IDENTIFICATION</scope>
    <source>
        <tissue evidence="2">Whole sample</tissue>
    </source>
</reference>
<proteinExistence type="predicted"/>
<dbReference type="SUPFAM" id="SSF52980">
    <property type="entry name" value="Restriction endonuclease-like"/>
    <property type="match status" value="1"/>
</dbReference>
<dbReference type="GeneID" id="111119857"/>
<dbReference type="InterPro" id="IPR051703">
    <property type="entry name" value="NF-kappa-B_Signaling_Reg"/>
</dbReference>
<keyword evidence="1" id="KW-1185">Reference proteome</keyword>
<dbReference type="PANTHER" id="PTHR46609:SF8">
    <property type="entry name" value="YQAJ VIRAL RECOMBINASE DOMAIN-CONTAINING PROTEIN"/>
    <property type="match status" value="1"/>
</dbReference>
<dbReference type="InterPro" id="IPR011335">
    <property type="entry name" value="Restrct_endonuc-II-like"/>
</dbReference>
<dbReference type="Proteomes" id="UP000694844">
    <property type="component" value="Chromosome 2"/>
</dbReference>
<protein>
    <submittedName>
        <fullName evidence="2">Uncharacterized protein LOC111119857 isoform X1</fullName>
    </submittedName>
</protein>
<dbReference type="OrthoDB" id="6158042at2759"/>
<dbReference type="RefSeq" id="XP_022316098.1">
    <property type="nucleotide sequence ID" value="XM_022460390.1"/>
</dbReference>
<dbReference type="AlphaFoldDB" id="A0A8B8CJS9"/>